<evidence type="ECO:0000313" key="7">
    <source>
        <dbReference type="EMBL" id="CAH0538852.1"/>
    </source>
</evidence>
<evidence type="ECO:0000256" key="2">
    <source>
        <dbReference type="ARBA" id="ARBA00022692"/>
    </source>
</evidence>
<dbReference type="PANTHER" id="PTHR32322">
    <property type="entry name" value="INNER MEMBRANE TRANSPORTER"/>
    <property type="match status" value="1"/>
</dbReference>
<feature type="transmembrane region" description="Helical" evidence="5">
    <location>
        <begin position="214"/>
        <end position="234"/>
    </location>
</feature>
<dbReference type="RefSeq" id="WP_237361050.1">
    <property type="nucleotide sequence ID" value="NZ_CAKLDM010000002.1"/>
</dbReference>
<feature type="transmembrane region" description="Helical" evidence="5">
    <location>
        <begin position="270"/>
        <end position="289"/>
    </location>
</feature>
<feature type="transmembrane region" description="Helical" evidence="5">
    <location>
        <begin position="85"/>
        <end position="101"/>
    </location>
</feature>
<keyword evidence="4 5" id="KW-0472">Membrane</keyword>
<protein>
    <recommendedName>
        <fullName evidence="6">EamA domain-containing protein</fullName>
    </recommendedName>
</protein>
<dbReference type="EMBL" id="CAKLDM010000002">
    <property type="protein sequence ID" value="CAH0538852.1"/>
    <property type="molecule type" value="Genomic_DNA"/>
</dbReference>
<keyword evidence="3 5" id="KW-1133">Transmembrane helix</keyword>
<feature type="domain" description="EamA" evidence="6">
    <location>
        <begin position="160"/>
        <end position="287"/>
    </location>
</feature>
<organism evidence="7 8">
    <name type="scientific">Vibrio marisflavi CECT 7928</name>
    <dbReference type="NCBI Taxonomy" id="634439"/>
    <lineage>
        <taxon>Bacteria</taxon>
        <taxon>Pseudomonadati</taxon>
        <taxon>Pseudomonadota</taxon>
        <taxon>Gammaproteobacteria</taxon>
        <taxon>Vibrionales</taxon>
        <taxon>Vibrionaceae</taxon>
        <taxon>Vibrio</taxon>
    </lineage>
</organism>
<keyword evidence="8" id="KW-1185">Reference proteome</keyword>
<reference evidence="7" key="1">
    <citation type="submission" date="2021-11" db="EMBL/GenBank/DDBJ databases">
        <authorList>
            <person name="Rodrigo-Torres L."/>
            <person name="Arahal R. D."/>
            <person name="Lucena T."/>
        </authorList>
    </citation>
    <scope>NUCLEOTIDE SEQUENCE</scope>
    <source>
        <strain evidence="7">CECT 7928</strain>
    </source>
</reference>
<dbReference type="InterPro" id="IPR000620">
    <property type="entry name" value="EamA_dom"/>
</dbReference>
<gene>
    <name evidence="7" type="ORF">VMF7928_01711</name>
</gene>
<feature type="transmembrane region" description="Helical" evidence="5">
    <location>
        <begin position="241"/>
        <end position="264"/>
    </location>
</feature>
<dbReference type="PANTHER" id="PTHR32322:SF9">
    <property type="entry name" value="AMINO-ACID METABOLITE EFFLUX PUMP-RELATED"/>
    <property type="match status" value="1"/>
</dbReference>
<name>A0ABN8E5D9_9VIBR</name>
<dbReference type="SUPFAM" id="SSF103481">
    <property type="entry name" value="Multidrug resistance efflux transporter EmrE"/>
    <property type="match status" value="2"/>
</dbReference>
<comment type="subcellular location">
    <subcellularLocation>
        <location evidence="1">Membrane</location>
        <topology evidence="1">Multi-pass membrane protein</topology>
    </subcellularLocation>
</comment>
<evidence type="ECO:0000256" key="3">
    <source>
        <dbReference type="ARBA" id="ARBA00022989"/>
    </source>
</evidence>
<evidence type="ECO:0000256" key="1">
    <source>
        <dbReference type="ARBA" id="ARBA00004141"/>
    </source>
</evidence>
<keyword evidence="2 5" id="KW-0812">Transmembrane</keyword>
<sequence length="294" mass="31405">MIIPDILLSHAALVILQTFVVMLAFAANSLLCRAALSAQLIDAGSFTFIRLASGAMTLLLLMCIYKRRKKSNEVGSLKVRGFRGVSLFGYALFFSYAYISLAAGTGALLLFGTVQLTLLALSYLQGYRFSKLELTGIVVSVVGFVLLVLPSAEKPELLPALLMILSGICWAWFTRLGQTASSPQLSITEGFVVASVLSLLILPFASLVSASLDGIVLAILSGSITSAMGYFLWYRILPKMLLLHASIAQLSVPVFAIAMGYAFLGEKTSATELLLSGTILIGIAVTYLGRASKD</sequence>
<evidence type="ECO:0000256" key="5">
    <source>
        <dbReference type="SAM" id="Phobius"/>
    </source>
</evidence>
<feature type="transmembrane region" description="Helical" evidence="5">
    <location>
        <begin position="44"/>
        <end position="65"/>
    </location>
</feature>
<feature type="transmembrane region" description="Helical" evidence="5">
    <location>
        <begin position="132"/>
        <end position="151"/>
    </location>
</feature>
<evidence type="ECO:0000256" key="4">
    <source>
        <dbReference type="ARBA" id="ARBA00023136"/>
    </source>
</evidence>
<proteinExistence type="predicted"/>
<dbReference type="Proteomes" id="UP000838748">
    <property type="component" value="Unassembled WGS sequence"/>
</dbReference>
<dbReference type="InterPro" id="IPR037185">
    <property type="entry name" value="EmrE-like"/>
</dbReference>
<feature type="transmembrane region" description="Helical" evidence="5">
    <location>
        <begin position="185"/>
        <end position="208"/>
    </location>
</feature>
<feature type="transmembrane region" description="Helical" evidence="5">
    <location>
        <begin position="157"/>
        <end position="173"/>
    </location>
</feature>
<accession>A0ABN8E5D9</accession>
<dbReference type="Pfam" id="PF00892">
    <property type="entry name" value="EamA"/>
    <property type="match status" value="1"/>
</dbReference>
<evidence type="ECO:0000313" key="8">
    <source>
        <dbReference type="Proteomes" id="UP000838748"/>
    </source>
</evidence>
<dbReference type="InterPro" id="IPR050638">
    <property type="entry name" value="AA-Vitamin_Transporters"/>
</dbReference>
<evidence type="ECO:0000259" key="6">
    <source>
        <dbReference type="Pfam" id="PF00892"/>
    </source>
</evidence>
<comment type="caution">
    <text evidence="7">The sequence shown here is derived from an EMBL/GenBank/DDBJ whole genome shotgun (WGS) entry which is preliminary data.</text>
</comment>